<protein>
    <submittedName>
        <fullName evidence="2">Hypp3923 protein</fullName>
    </submittedName>
</protein>
<name>A0A8K0A3J2_BRALA</name>
<accession>A0A8K0A3J2</accession>
<organism evidence="2 3">
    <name type="scientific">Branchiostoma lanceolatum</name>
    <name type="common">Common lancelet</name>
    <name type="synonym">Amphioxus lanceolatum</name>
    <dbReference type="NCBI Taxonomy" id="7740"/>
    <lineage>
        <taxon>Eukaryota</taxon>
        <taxon>Metazoa</taxon>
        <taxon>Chordata</taxon>
        <taxon>Cephalochordata</taxon>
        <taxon>Leptocardii</taxon>
        <taxon>Amphioxiformes</taxon>
        <taxon>Branchiostomatidae</taxon>
        <taxon>Branchiostoma</taxon>
    </lineage>
</organism>
<gene>
    <name evidence="2" type="primary">Hypp3923</name>
    <name evidence="2" type="ORF">BLAG_LOCUS21494</name>
</gene>
<evidence type="ECO:0000313" key="2">
    <source>
        <dbReference type="EMBL" id="CAH1268599.1"/>
    </source>
</evidence>
<feature type="region of interest" description="Disordered" evidence="1">
    <location>
        <begin position="110"/>
        <end position="136"/>
    </location>
</feature>
<dbReference type="Proteomes" id="UP000838412">
    <property type="component" value="Chromosome 6"/>
</dbReference>
<feature type="compositionally biased region" description="Basic and acidic residues" evidence="1">
    <location>
        <begin position="110"/>
        <end position="125"/>
    </location>
</feature>
<reference evidence="2" key="1">
    <citation type="submission" date="2022-01" db="EMBL/GenBank/DDBJ databases">
        <authorList>
            <person name="Braso-Vives M."/>
        </authorList>
    </citation>
    <scope>NUCLEOTIDE SEQUENCE</scope>
</reference>
<keyword evidence="3" id="KW-1185">Reference proteome</keyword>
<dbReference type="PANTHER" id="PTHR19959:SF119">
    <property type="entry name" value="FUNGAL LIPASE-LIKE DOMAIN-CONTAINING PROTEIN"/>
    <property type="match status" value="1"/>
</dbReference>
<proteinExistence type="predicted"/>
<evidence type="ECO:0000313" key="3">
    <source>
        <dbReference type="Proteomes" id="UP000838412"/>
    </source>
</evidence>
<dbReference type="PANTHER" id="PTHR19959">
    <property type="entry name" value="KINESIN LIGHT CHAIN"/>
    <property type="match status" value="1"/>
</dbReference>
<evidence type="ECO:0000256" key="1">
    <source>
        <dbReference type="SAM" id="MobiDB-lite"/>
    </source>
</evidence>
<sequence length="229" mass="24816">MSSFDVARASGRLLHIDARLEGSGLEDLASVQTDYARELHRAMAEADLLIEVEALKSLGDVFLEKGRIGGVLAEFGKAHSLYSVALARCTHIGEVQTLLHRVKYARSFIDKKSPPNEDNGRREPNGDVTQEQSSDLKVLTSDRLKIAETVQERLAGLTEESLPAGYVNLLVESVVASDVLAEVEALKGLGDAYLRRGGVSRDMADFTRASSLYSAGLARCQDADNRAAL</sequence>
<dbReference type="EMBL" id="OV696691">
    <property type="protein sequence ID" value="CAH1268599.1"/>
    <property type="molecule type" value="Genomic_DNA"/>
</dbReference>
<dbReference type="AlphaFoldDB" id="A0A8K0A3J2"/>